<name>A0A8H2JGT8_MYCMU</name>
<dbReference type="GeneID" id="76728744"/>
<keyword evidence="3" id="KW-1185">Reference proteome</keyword>
<evidence type="ECO:0000313" key="1">
    <source>
        <dbReference type="EMBL" id="QPG69123.1"/>
    </source>
</evidence>
<accession>A0A8H2JGT8</accession>
<dbReference type="EMBL" id="POTL01000001">
    <property type="protein sequence ID" value="TLH55643.1"/>
    <property type="molecule type" value="Genomic_DNA"/>
</dbReference>
<evidence type="ECO:0000313" key="3">
    <source>
        <dbReference type="Proteomes" id="UP000309231"/>
    </source>
</evidence>
<dbReference type="RefSeq" id="WP_053855096.1">
    <property type="nucleotide sequence ID" value="NZ_ANBS01000055.1"/>
</dbReference>
<reference evidence="2" key="1">
    <citation type="submission" date="2018-01" db="EMBL/GenBank/DDBJ databases">
        <title>Comparative genomics of Mycobacterium mucogenicum and Mycobacterium neoaurum clade members emphasizing tRNA and non-coding RNA.</title>
        <authorList>
            <person name="Behra P.R.K."/>
            <person name="Pettersson B.M.F."/>
            <person name="Das S."/>
            <person name="Dasgupta S."/>
            <person name="Kirsebom L.A."/>
        </authorList>
    </citation>
    <scope>NUCLEOTIDE SEQUENCE</scope>
    <source>
        <strain evidence="2">DSM 44124</strain>
    </source>
</reference>
<evidence type="ECO:0000313" key="2">
    <source>
        <dbReference type="EMBL" id="TLH55643.1"/>
    </source>
</evidence>
<dbReference type="EMBL" id="CP062008">
    <property type="protein sequence ID" value="QPG69123.1"/>
    <property type="molecule type" value="Genomic_DNA"/>
</dbReference>
<protein>
    <submittedName>
        <fullName evidence="2">Uncharacterized protein</fullName>
    </submittedName>
</protein>
<dbReference type="AlphaFoldDB" id="A0A8H2JGT8"/>
<dbReference type="KEGG" id="mmuc:C1S78_027680"/>
<dbReference type="Proteomes" id="UP000309231">
    <property type="component" value="Chromosome"/>
</dbReference>
<sequence length="127" mass="13353">MTAGLAAALDMPARSGVHAVLDAANAMTAKVDDLEYRASFAPAVTSGGYCPCGSRFEVRREEITASEPELAAAVAAVADLFGRGPLDDLDKSVVEAVLAAINTERARDDHQALMDWNDAHSYCGVDL</sequence>
<gene>
    <name evidence="1" type="ORF">C1S78_027680</name>
    <name evidence="2" type="ORF">C1S78_27615</name>
</gene>
<reference evidence="1 3" key="2">
    <citation type="journal article" date="2019" name="BMC Evol. Biol.">
        <title>Comparative genomics of Mycobacterium mucogenicum and Mycobacterium neoaurum clade members emphasizing tRNA and non-coding RNA.</title>
        <authorList>
            <person name="Behra P.R.K."/>
            <person name="Pettersson B.M.F."/>
            <person name="Das S."/>
            <person name="Dasgupta S."/>
            <person name="Kirsebom L.A."/>
        </authorList>
    </citation>
    <scope>NUCLEOTIDE SEQUENCE [LARGE SCALE GENOMIC DNA]</scope>
    <source>
        <strain evidence="1 3">DSM 44124</strain>
    </source>
</reference>
<organism evidence="2">
    <name type="scientific">Mycolicibacterium mucogenicum DSM 44124</name>
    <dbReference type="NCBI Taxonomy" id="1226753"/>
    <lineage>
        <taxon>Bacteria</taxon>
        <taxon>Bacillati</taxon>
        <taxon>Actinomycetota</taxon>
        <taxon>Actinomycetes</taxon>
        <taxon>Mycobacteriales</taxon>
        <taxon>Mycobacteriaceae</taxon>
        <taxon>Mycolicibacterium</taxon>
    </lineage>
</organism>
<proteinExistence type="predicted"/>
<reference evidence="1 3" key="3">
    <citation type="journal article" date="2019" name="Sci. Rep.">
        <title>Insight into the biology of Mycobacterium mucogenicum and Mycobacterium neoaurum clade members.</title>
        <authorList>
            <person name="Behra P.R.K."/>
            <person name="Pettersson B.M.F."/>
            <person name="Ramesh M."/>
            <person name="Dasgupta S."/>
            <person name="Kirsebom L.A."/>
        </authorList>
    </citation>
    <scope>NUCLEOTIDE SEQUENCE [LARGE SCALE GENOMIC DNA]</scope>
    <source>
        <strain evidence="1 3">DSM 44124</strain>
    </source>
</reference>